<dbReference type="Pfam" id="PF11950">
    <property type="entry name" value="DUF3467"/>
    <property type="match status" value="1"/>
</dbReference>
<accession>B7BFR8</accession>
<gene>
    <name evidence="1" type="ORF">PRABACTJOHN_03898</name>
</gene>
<dbReference type="AlphaFoldDB" id="B7BFR8"/>
<organism evidence="1 2">
    <name type="scientific">Parabacteroides johnsonii DSM 18315</name>
    <dbReference type="NCBI Taxonomy" id="537006"/>
    <lineage>
        <taxon>Bacteria</taxon>
        <taxon>Pseudomonadati</taxon>
        <taxon>Bacteroidota</taxon>
        <taxon>Bacteroidia</taxon>
        <taxon>Bacteroidales</taxon>
        <taxon>Tannerellaceae</taxon>
        <taxon>Parabacteroides</taxon>
    </lineage>
</organism>
<evidence type="ECO:0000313" key="1">
    <source>
        <dbReference type="EMBL" id="EEC94731.1"/>
    </source>
</evidence>
<evidence type="ECO:0000313" key="2">
    <source>
        <dbReference type="Proteomes" id="UP000005510"/>
    </source>
</evidence>
<dbReference type="Proteomes" id="UP000005510">
    <property type="component" value="Unassembled WGS sequence"/>
</dbReference>
<dbReference type="HOGENOM" id="CLU_153689_0_0_10"/>
<sequence>MYICLRIFIIKYRNMENNKPTNEIQVELSEEMAQGTYANLAIISHSSSEFILDFIRVVPGAPKAQVKSRVILTPDNAKRLLFALQDNLAKFEEQASGKTAKFEDFVPPIGGVKGEA</sequence>
<dbReference type="InterPro" id="IPR021857">
    <property type="entry name" value="DUF3467"/>
</dbReference>
<comment type="caution">
    <text evidence="1">The sequence shown here is derived from an EMBL/GenBank/DDBJ whole genome shotgun (WGS) entry which is preliminary data.</text>
</comment>
<name>B7BFR8_9BACT</name>
<dbReference type="EMBL" id="ABYH01000389">
    <property type="protein sequence ID" value="EEC94731.1"/>
    <property type="molecule type" value="Genomic_DNA"/>
</dbReference>
<evidence type="ECO:0008006" key="3">
    <source>
        <dbReference type="Google" id="ProtNLM"/>
    </source>
</evidence>
<reference evidence="1 2" key="1">
    <citation type="submission" date="2008-10" db="EMBL/GenBank/DDBJ databases">
        <title>Draft genome sequence of Parabacteroides johnsonii (DSM 18315).</title>
        <authorList>
            <person name="Sudarsanam P."/>
            <person name="Ley R."/>
            <person name="Guruge J."/>
            <person name="Turnbaugh P.J."/>
            <person name="Mahowald M."/>
            <person name="Liep D."/>
            <person name="Gordon J."/>
        </authorList>
    </citation>
    <scope>NUCLEOTIDE SEQUENCE [LARGE SCALE GENOMIC DNA]</scope>
    <source>
        <strain evidence="1 2">DSM 18315</strain>
    </source>
</reference>
<dbReference type="STRING" id="537006.PRABACTJOHN_03898"/>
<reference evidence="1 2" key="2">
    <citation type="submission" date="2008-10" db="EMBL/GenBank/DDBJ databases">
        <authorList>
            <person name="Fulton L."/>
            <person name="Clifton S."/>
            <person name="Fulton B."/>
            <person name="Xu J."/>
            <person name="Minx P."/>
            <person name="Pepin K.H."/>
            <person name="Johnson M."/>
            <person name="Bhonagiri V."/>
            <person name="Nash W.E."/>
            <person name="Mardis E.R."/>
            <person name="Wilson R.K."/>
        </authorList>
    </citation>
    <scope>NUCLEOTIDE SEQUENCE [LARGE SCALE GENOMIC DNA]</scope>
    <source>
        <strain evidence="1 2">DSM 18315</strain>
    </source>
</reference>
<protein>
    <recommendedName>
        <fullName evidence="3">DUF3467 domain-containing protein</fullName>
    </recommendedName>
</protein>
<proteinExistence type="predicted"/>